<proteinExistence type="predicted"/>
<dbReference type="EMBL" id="CP013614">
    <property type="protein sequence ID" value="ALS01832.1"/>
    <property type="molecule type" value="Genomic_DNA"/>
</dbReference>
<keyword evidence="1" id="KW-1133">Transmembrane helix</keyword>
<feature type="transmembrane region" description="Helical" evidence="1">
    <location>
        <begin position="27"/>
        <end position="45"/>
    </location>
</feature>
<feature type="transmembrane region" description="Helical" evidence="1">
    <location>
        <begin position="366"/>
        <end position="388"/>
    </location>
</feature>
<dbReference type="EMBL" id="JXLC01000008">
    <property type="protein sequence ID" value="OJG92092.1"/>
    <property type="molecule type" value="Genomic_DNA"/>
</dbReference>
<gene>
    <name evidence="2" type="ORF">ATZ33_10725</name>
    <name evidence="3" type="ORF">RV15_GL003477</name>
</gene>
<evidence type="ECO:0008006" key="6">
    <source>
        <dbReference type="Google" id="ProtNLM"/>
    </source>
</evidence>
<evidence type="ECO:0000313" key="4">
    <source>
        <dbReference type="Proteomes" id="UP000065511"/>
    </source>
</evidence>
<feature type="transmembrane region" description="Helical" evidence="1">
    <location>
        <begin position="204"/>
        <end position="225"/>
    </location>
</feature>
<feature type="transmembrane region" description="Helical" evidence="1">
    <location>
        <begin position="289"/>
        <end position="307"/>
    </location>
</feature>
<feature type="transmembrane region" description="Helical" evidence="1">
    <location>
        <begin position="262"/>
        <end position="283"/>
    </location>
</feature>
<accession>A0A0S3KC62</accession>
<protein>
    <recommendedName>
        <fullName evidence="6">Na+/glutamate symporter</fullName>
    </recommendedName>
</protein>
<dbReference type="InterPro" id="IPR049576">
    <property type="entry name" value="HDC-like"/>
</dbReference>
<evidence type="ECO:0000313" key="5">
    <source>
        <dbReference type="Proteomes" id="UP000183039"/>
    </source>
</evidence>
<dbReference type="CDD" id="cd21416">
    <property type="entry name" value="HDC_protein"/>
    <property type="match status" value="1"/>
</dbReference>
<keyword evidence="1" id="KW-0812">Transmembrane</keyword>
<dbReference type="Proteomes" id="UP000183039">
    <property type="component" value="Unassembled WGS sequence"/>
</dbReference>
<feature type="transmembrane region" description="Helical" evidence="1">
    <location>
        <begin position="88"/>
        <end position="106"/>
    </location>
</feature>
<evidence type="ECO:0000256" key="1">
    <source>
        <dbReference type="SAM" id="Phobius"/>
    </source>
</evidence>
<reference evidence="3 5" key="1">
    <citation type="submission" date="2014-12" db="EMBL/GenBank/DDBJ databases">
        <title>Draft genome sequences of 29 type strains of Enterococci.</title>
        <authorList>
            <person name="Zhong Z."/>
            <person name="Sun Z."/>
            <person name="Liu W."/>
            <person name="Zhang W."/>
            <person name="Zhang H."/>
        </authorList>
    </citation>
    <scope>NUCLEOTIDE SEQUENCE [LARGE SCALE GENOMIC DNA]</scope>
    <source>
        <strain evidence="3 5">DSM 22801</strain>
    </source>
</reference>
<keyword evidence="1" id="KW-0472">Membrane</keyword>
<evidence type="ECO:0000313" key="3">
    <source>
        <dbReference type="EMBL" id="OJG92092.1"/>
    </source>
</evidence>
<feature type="transmembrane region" description="Helical" evidence="1">
    <location>
        <begin position="113"/>
        <end position="132"/>
    </location>
</feature>
<dbReference type="OrthoDB" id="3243277at2"/>
<dbReference type="AlphaFoldDB" id="A0A0S3KC62"/>
<sequence>MNSVLAFTIIMLVWTVSDYISKKTKSLLSTLLIASLIFLVGFKTNLFPEDLLPSSSLLALGTTVVGFILVHLGTTISLKEFKQQWRTFLIGVAATLGIVAALLLVGPLFEDQSYAIAAIGAISGGTISIIMVQDAAIAAGLLSVAVLPVLISAFQGLIGFPLTSLILRKEANRLHQEYQENPAAFASTEKVVEKETKKTRLPELFHTTAGTLFVVGVTVLLATFVNNLTNGMINTFILCLLFGIALRELNIFKPNILNGIDAYGLMMLAILIIIFGPLATISIHDLIELILPLTLSFLVGVTGNVLFAAIAGKFLGYSLSMSIAIGLTSLYGFPGTMILSQEAAKSINGTPEEIALIEGQILPKMVIAGFSTVTITSVFITGILVNLIG</sequence>
<keyword evidence="4" id="KW-1185">Reference proteome</keyword>
<feature type="transmembrane region" description="Helical" evidence="1">
    <location>
        <begin position="138"/>
        <end position="167"/>
    </location>
</feature>
<name>A0A0S3KC62_9ENTE</name>
<evidence type="ECO:0000313" key="2">
    <source>
        <dbReference type="EMBL" id="ALS01832.1"/>
    </source>
</evidence>
<organism evidence="3 5">
    <name type="scientific">Enterococcus silesiacus</name>
    <dbReference type="NCBI Taxonomy" id="332949"/>
    <lineage>
        <taxon>Bacteria</taxon>
        <taxon>Bacillati</taxon>
        <taxon>Bacillota</taxon>
        <taxon>Bacilli</taxon>
        <taxon>Lactobacillales</taxon>
        <taxon>Enterococcaceae</taxon>
        <taxon>Enterococcus</taxon>
    </lineage>
</organism>
<reference evidence="2 4" key="2">
    <citation type="submission" date="2015-12" db="EMBL/GenBank/DDBJ databases">
        <authorList>
            <person name="Lauer A."/>
            <person name="Humrighouse B."/>
            <person name="Loparev V."/>
            <person name="Shewmaker P.L."/>
            <person name="Whitney A.M."/>
            <person name="McLaughlin R.W."/>
        </authorList>
    </citation>
    <scope>NUCLEOTIDE SEQUENCE [LARGE SCALE GENOMIC DNA]</scope>
    <source>
        <strain evidence="2 4">LMG 23085</strain>
    </source>
</reference>
<dbReference type="Proteomes" id="UP000065511">
    <property type="component" value="Chromosome"/>
</dbReference>
<dbReference type="RefSeq" id="WP_071877403.1">
    <property type="nucleotide sequence ID" value="NZ_JXLC01000008.1"/>
</dbReference>
<feature type="transmembrane region" description="Helical" evidence="1">
    <location>
        <begin position="57"/>
        <end position="76"/>
    </location>
</feature>
<dbReference type="KEGG" id="ess:ATZ33_10725"/>
<feature type="transmembrane region" description="Helical" evidence="1">
    <location>
        <begin position="231"/>
        <end position="250"/>
    </location>
</feature>